<reference evidence="1 2" key="1">
    <citation type="submission" date="2015-01" db="EMBL/GenBank/DDBJ databases">
        <title>The Genome Sequence of Exophiala spinifera CBS89968.</title>
        <authorList>
            <consortium name="The Broad Institute Genomics Platform"/>
            <person name="Cuomo C."/>
            <person name="de Hoog S."/>
            <person name="Gorbushina A."/>
            <person name="Stielow B."/>
            <person name="Teixiera M."/>
            <person name="Abouelleil A."/>
            <person name="Chapman S.B."/>
            <person name="Priest M."/>
            <person name="Young S.K."/>
            <person name="Wortman J."/>
            <person name="Nusbaum C."/>
            <person name="Birren B."/>
        </authorList>
    </citation>
    <scope>NUCLEOTIDE SEQUENCE [LARGE SCALE GENOMIC DNA]</scope>
    <source>
        <strain evidence="1 2">CBS 89968</strain>
    </source>
</reference>
<dbReference type="HOGENOM" id="CLU_2197004_0_0_1"/>
<organism evidence="1 2">
    <name type="scientific">Exophiala spinifera</name>
    <dbReference type="NCBI Taxonomy" id="91928"/>
    <lineage>
        <taxon>Eukaryota</taxon>
        <taxon>Fungi</taxon>
        <taxon>Dikarya</taxon>
        <taxon>Ascomycota</taxon>
        <taxon>Pezizomycotina</taxon>
        <taxon>Eurotiomycetes</taxon>
        <taxon>Chaetothyriomycetidae</taxon>
        <taxon>Chaetothyriales</taxon>
        <taxon>Herpotrichiellaceae</taxon>
        <taxon>Exophiala</taxon>
    </lineage>
</organism>
<dbReference type="AlphaFoldDB" id="A0A0D2BZ77"/>
<gene>
    <name evidence="1" type="ORF">PV08_03797</name>
</gene>
<proteinExistence type="predicted"/>
<protein>
    <submittedName>
        <fullName evidence="1">Uncharacterized protein</fullName>
    </submittedName>
</protein>
<accession>A0A0D2BZ77</accession>
<dbReference type="EMBL" id="KN847494">
    <property type="protein sequence ID" value="KIW16609.1"/>
    <property type="molecule type" value="Genomic_DNA"/>
</dbReference>
<evidence type="ECO:0000313" key="2">
    <source>
        <dbReference type="Proteomes" id="UP000053328"/>
    </source>
</evidence>
<evidence type="ECO:0000313" key="1">
    <source>
        <dbReference type="EMBL" id="KIW16609.1"/>
    </source>
</evidence>
<name>A0A0D2BZ77_9EURO</name>
<dbReference type="RefSeq" id="XP_016236825.1">
    <property type="nucleotide sequence ID" value="XM_016378148.1"/>
</dbReference>
<keyword evidence="2" id="KW-1185">Reference proteome</keyword>
<dbReference type="Proteomes" id="UP000053328">
    <property type="component" value="Unassembled WGS sequence"/>
</dbReference>
<dbReference type="GeneID" id="27330880"/>
<dbReference type="VEuPathDB" id="FungiDB:PV08_03797"/>
<sequence>MMKVIFETIQVVLQKLPVAAKANPDGLTITRTQPSVFEDPQHINTSRSLKVAQDYNHFDKAEVNDMSKMTLGLLETSSARLSGLELFEVVLRSVADQIPPNDQSPPHA</sequence>